<sequence length="143" mass="15475">MTNYNAILTIDKPYVGAWVEPFTDRVHEQFRRYSPATAGGRDGRAQVIITLPATTLEQATQTATALLVEGEDWPAEPCGLEVLTTELYDRLGGFTLMPDLVSISEAAEQLGISRQAVLQRIESGRLPASKVGSAWVIASANLA</sequence>
<feature type="domain" description="Helix-turn-helix" evidence="1">
    <location>
        <begin position="101"/>
        <end position="141"/>
    </location>
</feature>
<comment type="caution">
    <text evidence="2">The sequence shown here is derived from an EMBL/GenBank/DDBJ whole genome shotgun (WGS) entry which is preliminary data.</text>
</comment>
<evidence type="ECO:0000313" key="3">
    <source>
        <dbReference type="Proteomes" id="UP000216311"/>
    </source>
</evidence>
<dbReference type="RefSeq" id="WP_094365538.1">
    <property type="nucleotide sequence ID" value="NZ_NMVQ01000047.1"/>
</dbReference>
<dbReference type="InterPro" id="IPR041657">
    <property type="entry name" value="HTH_17"/>
</dbReference>
<protein>
    <submittedName>
        <fullName evidence="2">DNA-binding protein</fullName>
    </submittedName>
</protein>
<dbReference type="NCBIfam" id="TIGR01764">
    <property type="entry name" value="excise"/>
    <property type="match status" value="1"/>
</dbReference>
<accession>A0A255GM58</accession>
<dbReference type="Pfam" id="PF12728">
    <property type="entry name" value="HTH_17"/>
    <property type="match status" value="1"/>
</dbReference>
<dbReference type="Proteomes" id="UP000216311">
    <property type="component" value="Unassembled WGS sequence"/>
</dbReference>
<dbReference type="OrthoDB" id="4463966at2"/>
<dbReference type="EMBL" id="NMVQ01000047">
    <property type="protein sequence ID" value="OYO16651.1"/>
    <property type="molecule type" value="Genomic_DNA"/>
</dbReference>
<name>A0A255GM58_9ACTN</name>
<gene>
    <name evidence="2" type="ORF">CGZ93_17985</name>
</gene>
<dbReference type="GO" id="GO:0003677">
    <property type="term" value="F:DNA binding"/>
    <property type="evidence" value="ECO:0007669"/>
    <property type="project" value="UniProtKB-KW"/>
</dbReference>
<keyword evidence="3" id="KW-1185">Reference proteome</keyword>
<evidence type="ECO:0000313" key="2">
    <source>
        <dbReference type="EMBL" id="OYO16651.1"/>
    </source>
</evidence>
<organism evidence="2 3">
    <name type="scientific">Enemella dayhoffiae</name>
    <dbReference type="NCBI Taxonomy" id="2016507"/>
    <lineage>
        <taxon>Bacteria</taxon>
        <taxon>Bacillati</taxon>
        <taxon>Actinomycetota</taxon>
        <taxon>Actinomycetes</taxon>
        <taxon>Propionibacteriales</taxon>
        <taxon>Propionibacteriaceae</taxon>
        <taxon>Enemella</taxon>
    </lineage>
</organism>
<evidence type="ECO:0000259" key="1">
    <source>
        <dbReference type="Pfam" id="PF12728"/>
    </source>
</evidence>
<dbReference type="InterPro" id="IPR010093">
    <property type="entry name" value="SinI_DNA-bd"/>
</dbReference>
<keyword evidence="2" id="KW-0238">DNA-binding</keyword>
<dbReference type="AlphaFoldDB" id="A0A255GM58"/>
<reference evidence="2 3" key="1">
    <citation type="submission" date="2017-07" db="EMBL/GenBank/DDBJ databases">
        <title>Draft whole genome sequences of clinical Proprionibacteriaceae strains.</title>
        <authorList>
            <person name="Bernier A.-M."/>
            <person name="Bernard K."/>
            <person name="Domingo M.-C."/>
        </authorList>
    </citation>
    <scope>NUCLEOTIDE SEQUENCE [LARGE SCALE GENOMIC DNA]</scope>
    <source>
        <strain evidence="2 3">NML 130396</strain>
    </source>
</reference>
<proteinExistence type="predicted"/>